<name>A0A8I5NY97_PAPAN</name>
<accession>A0A8I5NY97</accession>
<sequence length="189" mass="20510">MESHSVIQTGCSGTILAHCNLRLPGSSDSPASASRVAGITGAHHHAQVIFVFLVEMGFHHVGQAGLELLASSDLPASASQSAGITGMRHCTRPTFSVLKPLLKSLKRFFQPPSSLPPPTWRNNHVGFSFTVHPMYVQPPCGNVKVHEYMHKCMNASVVEICGYTSIVSVPALKDSKPCRRIRLANYFMS</sequence>
<dbReference type="PANTHER" id="PTHR12138">
    <property type="entry name" value="PRIMATE-EXPANDED PROTEIN FAMILY"/>
    <property type="match status" value="1"/>
</dbReference>
<dbReference type="Ensembl" id="ENSPANT00000065581.1">
    <property type="protein sequence ID" value="ENSPANP00000060087.1"/>
    <property type="gene ID" value="ENSPANG00000047733.1"/>
</dbReference>
<dbReference type="PANTHER" id="PTHR12138:SF135">
    <property type="entry name" value="SAM DOMAIN-CONTAINING PROTEIN"/>
    <property type="match status" value="1"/>
</dbReference>
<evidence type="ECO:0000313" key="1">
    <source>
        <dbReference type="Ensembl" id="ENSPANP00000060087.1"/>
    </source>
</evidence>
<protein>
    <submittedName>
        <fullName evidence="1">Uncharacterized protein</fullName>
    </submittedName>
</protein>
<reference evidence="1" key="2">
    <citation type="submission" date="2025-08" db="UniProtKB">
        <authorList>
            <consortium name="Ensembl"/>
        </authorList>
    </citation>
    <scope>IDENTIFICATION</scope>
</reference>
<reference evidence="1" key="3">
    <citation type="submission" date="2025-09" db="UniProtKB">
        <authorList>
            <consortium name="Ensembl"/>
        </authorList>
    </citation>
    <scope>IDENTIFICATION</scope>
</reference>
<dbReference type="AlphaFoldDB" id="A0A8I5NY97"/>
<keyword evidence="2" id="KW-1185">Reference proteome</keyword>
<proteinExistence type="predicted"/>
<dbReference type="Proteomes" id="UP000028761">
    <property type="component" value="Chromosome 12"/>
</dbReference>
<dbReference type="GeneTree" id="ENSGT01150000286943"/>
<reference evidence="1 2" key="1">
    <citation type="submission" date="2012-03" db="EMBL/GenBank/DDBJ databases">
        <title>Whole Genome Assembly of Papio anubis.</title>
        <authorList>
            <person name="Liu Y.L."/>
            <person name="Abraham K.A."/>
            <person name="Akbar H.A."/>
            <person name="Ali S.A."/>
            <person name="Anosike U.A."/>
            <person name="Aqrawi P.A."/>
            <person name="Arias F.A."/>
            <person name="Attaway T.A."/>
            <person name="Awwad R.A."/>
            <person name="Babu C.B."/>
            <person name="Bandaranaike D.B."/>
            <person name="Battles P.B."/>
            <person name="Bell A.B."/>
            <person name="Beltran B.B."/>
            <person name="Berhane-Mersha D.B."/>
            <person name="Bess C.B."/>
            <person name="Bickham C.B."/>
            <person name="Bolden T.B."/>
            <person name="Carter K.C."/>
            <person name="Chau D.C."/>
            <person name="Chavez A.C."/>
            <person name="Clerc-Blankenburg K.C."/>
            <person name="Coyle M.C."/>
            <person name="Dao M.D."/>
            <person name="Davila M.L.D."/>
            <person name="Davy-Carroll L.D."/>
            <person name="Denson S.D."/>
            <person name="Dinh H.D."/>
            <person name="Fernandez S.F."/>
            <person name="Fernando P.F."/>
            <person name="Forbes L.F."/>
            <person name="Francis C.F."/>
            <person name="Francisco L.F."/>
            <person name="Fu Q.F."/>
            <person name="Garcia-Iii R.G."/>
            <person name="Garrett T.G."/>
            <person name="Gross S.G."/>
            <person name="Gubbala S.G."/>
            <person name="Hirani K.H."/>
            <person name="Hogues M.H."/>
            <person name="Hollins B.H."/>
            <person name="Jackson L.J."/>
            <person name="Javaid M.J."/>
            <person name="Jhangiani S.J."/>
            <person name="Johnson A.J."/>
            <person name="Johnson B.J."/>
            <person name="Jones J.J."/>
            <person name="Joshi V.J."/>
            <person name="Kalu J.K."/>
            <person name="Khan N.K."/>
            <person name="Korchina V.K."/>
            <person name="Kovar C.K."/>
            <person name="Lago L.L."/>
            <person name="Lara F.L."/>
            <person name="Le T.-K.L."/>
            <person name="Lee S.L."/>
            <person name="Legall-Iii F.L."/>
            <person name="Lemon S.L."/>
            <person name="Liu J.L."/>
            <person name="Liu Y.-S.L."/>
            <person name="Liyanage D.L."/>
            <person name="Lopez J.L."/>
            <person name="Lorensuhewa L.L."/>
            <person name="Mata R.M."/>
            <person name="Mathew T.M."/>
            <person name="Mercado C.M."/>
            <person name="Mercado I.M."/>
            <person name="Morales K.M."/>
            <person name="Morgan M.M."/>
            <person name="Munidasa M.M."/>
            <person name="Ngo D.N."/>
            <person name="Nguyen L.N."/>
            <person name="Nguyen T.N."/>
            <person name="Nguyen N.N."/>
            <person name="Obregon M.O."/>
            <person name="Okwuonu G.O."/>
            <person name="Ongeri F.O."/>
            <person name="Onwere C.O."/>
            <person name="Osifeso I.O."/>
            <person name="Parra A.P."/>
            <person name="Patil S.P."/>
            <person name="Perez A.P."/>
            <person name="Perez Y.P."/>
            <person name="Pham C.P."/>
            <person name="Pu L.-L.P."/>
            <person name="Puazo M.P."/>
            <person name="Quiroz J.Q."/>
            <person name="Rouhana J.R."/>
            <person name="Ruiz M.R."/>
            <person name="Ruiz S.-J.R."/>
            <person name="Saada N.S."/>
            <person name="Santibanez J.S."/>
            <person name="Scheel M.S."/>
            <person name="Schneider B.S."/>
            <person name="Simmons D.S."/>
            <person name="Sisson I.S."/>
            <person name="Tang L.-Y.T."/>
            <person name="Thornton R.T."/>
            <person name="Tisius J.T."/>
            <person name="Toledanes G.T."/>
            <person name="Trejos Z.T."/>
            <person name="Usmani K.U."/>
            <person name="Varghese R.V."/>
            <person name="Vattathil S.V."/>
            <person name="Vee V.V."/>
            <person name="Walker D.W."/>
            <person name="Weissenberger G.W."/>
            <person name="White C.W."/>
            <person name="Williams A.W."/>
            <person name="Woodworth J.W."/>
            <person name="Wright R.W."/>
            <person name="Zhu Y.Z."/>
            <person name="Han Y.H."/>
            <person name="Newsham I.N."/>
            <person name="Nazareth L.N."/>
            <person name="Worley K.W."/>
            <person name="Muzny D.M."/>
            <person name="Rogers J.R."/>
            <person name="Gibbs R.G."/>
        </authorList>
    </citation>
    <scope>NUCLEOTIDE SEQUENCE [LARGE SCALE GENOMIC DNA]</scope>
</reference>
<organism evidence="1 2">
    <name type="scientific">Papio anubis</name>
    <name type="common">Olive baboon</name>
    <dbReference type="NCBI Taxonomy" id="9555"/>
    <lineage>
        <taxon>Eukaryota</taxon>
        <taxon>Metazoa</taxon>
        <taxon>Chordata</taxon>
        <taxon>Craniata</taxon>
        <taxon>Vertebrata</taxon>
        <taxon>Euteleostomi</taxon>
        <taxon>Mammalia</taxon>
        <taxon>Eutheria</taxon>
        <taxon>Euarchontoglires</taxon>
        <taxon>Primates</taxon>
        <taxon>Haplorrhini</taxon>
        <taxon>Catarrhini</taxon>
        <taxon>Cercopithecidae</taxon>
        <taxon>Cercopithecinae</taxon>
        <taxon>Papio</taxon>
    </lineage>
</organism>
<evidence type="ECO:0000313" key="2">
    <source>
        <dbReference type="Proteomes" id="UP000028761"/>
    </source>
</evidence>
<dbReference type="PRINTS" id="PR02045">
    <property type="entry name" value="F138DOMAIN"/>
</dbReference>